<dbReference type="PROSITE" id="PS00550">
    <property type="entry name" value="HEMERYTHRINS"/>
    <property type="match status" value="1"/>
</dbReference>
<dbReference type="STRING" id="639282.DEFDS_1545"/>
<reference evidence="8 9" key="1">
    <citation type="journal article" date="2010" name="DNA Res.">
        <title>Bacterial lifestyle in a deep-sea hydrothermal vent chimney revealed by the genome sequence of the thermophilic bacterium Deferribacter desulfuricans SSM1.</title>
        <authorList>
            <person name="Takaki Y."/>
            <person name="Shimamura S."/>
            <person name="Nakagawa S."/>
            <person name="Fukuhara Y."/>
            <person name="Horikawa H."/>
            <person name="Ankai A."/>
            <person name="Harada T."/>
            <person name="Hosoyama A."/>
            <person name="Oguchi A."/>
            <person name="Fukui S."/>
            <person name="Fujita N."/>
            <person name="Takami H."/>
            <person name="Takai K."/>
        </authorList>
    </citation>
    <scope>NUCLEOTIDE SEQUENCE [LARGE SCALE GENOMIC DNA]</scope>
    <source>
        <strain evidence="9">DSM 14783 / JCM 11476 / NBRC 101012 / SSM1</strain>
    </source>
</reference>
<dbReference type="InterPro" id="IPR035938">
    <property type="entry name" value="Hemerythrin-like_sf"/>
</dbReference>
<dbReference type="NCBIfam" id="NF033749">
    <property type="entry name" value="bact_hemeryth"/>
    <property type="match status" value="1"/>
</dbReference>
<dbReference type="AlphaFoldDB" id="D3PEI2"/>
<dbReference type="PANTHER" id="PTHR32089">
    <property type="entry name" value="METHYL-ACCEPTING CHEMOTAXIS PROTEIN MCPB"/>
    <property type="match status" value="1"/>
</dbReference>
<dbReference type="GO" id="GO:0007165">
    <property type="term" value="P:signal transduction"/>
    <property type="evidence" value="ECO:0007669"/>
    <property type="project" value="UniProtKB-KW"/>
</dbReference>
<dbReference type="SUPFAM" id="SSF47188">
    <property type="entry name" value="Hemerythrin-like"/>
    <property type="match status" value="1"/>
</dbReference>
<dbReference type="InterPro" id="IPR012827">
    <property type="entry name" value="Hemerythrin_metal-bd"/>
</dbReference>
<evidence type="ECO:0000256" key="2">
    <source>
        <dbReference type="ARBA" id="ARBA00022723"/>
    </source>
</evidence>
<dbReference type="CDD" id="cd12107">
    <property type="entry name" value="Hemerythrin"/>
    <property type="match status" value="1"/>
</dbReference>
<sequence length="530" mass="59529">MKVSLKLKISLGILFVGILGGFIGLINVYADLNNLDTSLVIKINVFLMIIGTIAAFFMIFFLNSYIFKNLKIISQNVQNISKGLLSFEKTDTKSKDELSEVVNSMYDSYNKIAGVLKEFYKTSLELKSASEDLADTSENAHVRLAEINDEIQSISSAAEELNSTSKNIYDNSIEINESINEADNKLDNSVNLILENKEQVEAVANTSALVVDKVTAFKELSEEISKIVSAINEIADQTNLLALNAAIEAARAGEHGRGFAVVADEVRKLANKTTDSTKLIEDAIKSIQIEADEISKVVIKEQEEVEDSVAKVNESIDSINEVKQSFENVKIRVESITNAINEESLAIEDITRNITDVAYKIGEIKELVEKTQESGNELLEISVQLMKEIGFFKIDVSGNFIEWSDKLSVGIDKFDKQHKNLVRLINEIYDAVNDDKSASVLEKILNELVEYTVYHFDSEEEAFKRFGYPEYEKHREIHEDLKTQVGEFLEKYKKGDTAVGFNLLSFLKKWLINHIMGEDKKYSSFLKGKV</sequence>
<protein>
    <submittedName>
        <fullName evidence="8">Methyl-accepting chemotaxis protein</fullName>
    </submittedName>
</protein>
<keyword evidence="2" id="KW-0479">Metal-binding</keyword>
<dbReference type="Pfam" id="PF01814">
    <property type="entry name" value="Hemerythrin"/>
    <property type="match status" value="1"/>
</dbReference>
<gene>
    <name evidence="8" type="ordered locus">DEFDS_1545</name>
</gene>
<comment type="similarity">
    <text evidence="1">Belongs to the hemerythrin family.</text>
</comment>
<feature type="domain" description="Methyl-accepting transducer" evidence="7">
    <location>
        <begin position="122"/>
        <end position="358"/>
    </location>
</feature>
<dbReference type="GO" id="GO:0016020">
    <property type="term" value="C:membrane"/>
    <property type="evidence" value="ECO:0007669"/>
    <property type="project" value="InterPro"/>
</dbReference>
<evidence type="ECO:0000313" key="8">
    <source>
        <dbReference type="EMBL" id="BAI81005.1"/>
    </source>
</evidence>
<dbReference type="CDD" id="cd11386">
    <property type="entry name" value="MCP_signal"/>
    <property type="match status" value="1"/>
</dbReference>
<dbReference type="eggNOG" id="COG0840">
    <property type="taxonomic scope" value="Bacteria"/>
</dbReference>
<dbReference type="GO" id="GO:0046872">
    <property type="term" value="F:metal ion binding"/>
    <property type="evidence" value="ECO:0007669"/>
    <property type="project" value="UniProtKB-KW"/>
</dbReference>
<dbReference type="RefSeq" id="WP_013008251.1">
    <property type="nucleotide sequence ID" value="NC_013939.1"/>
</dbReference>
<dbReference type="eggNOG" id="COG2703">
    <property type="taxonomic scope" value="Bacteria"/>
</dbReference>
<name>D3PEI2_DEFDS</name>
<keyword evidence="6" id="KW-0812">Transmembrane</keyword>
<feature type="transmembrane region" description="Helical" evidence="6">
    <location>
        <begin position="7"/>
        <end position="29"/>
    </location>
</feature>
<organism evidence="8 9">
    <name type="scientific">Deferribacter desulfuricans (strain DSM 14783 / JCM 11476 / NBRC 101012 / SSM1)</name>
    <dbReference type="NCBI Taxonomy" id="639282"/>
    <lineage>
        <taxon>Bacteria</taxon>
        <taxon>Pseudomonadati</taxon>
        <taxon>Deferribacterota</taxon>
        <taxon>Deferribacteres</taxon>
        <taxon>Deferribacterales</taxon>
        <taxon>Deferribacteraceae</taxon>
        <taxon>Deferribacter</taxon>
    </lineage>
</organism>
<dbReference type="PANTHER" id="PTHR32089:SF112">
    <property type="entry name" value="LYSOZYME-LIKE PROTEIN-RELATED"/>
    <property type="match status" value="1"/>
</dbReference>
<dbReference type="InterPro" id="IPR016131">
    <property type="entry name" value="Haemerythrin_Fe_BS"/>
</dbReference>
<dbReference type="InterPro" id="IPR004089">
    <property type="entry name" value="MCPsignal_dom"/>
</dbReference>
<keyword evidence="9" id="KW-1185">Reference proteome</keyword>
<evidence type="ECO:0000256" key="6">
    <source>
        <dbReference type="SAM" id="Phobius"/>
    </source>
</evidence>
<keyword evidence="6" id="KW-1133">Transmembrane helix</keyword>
<evidence type="ECO:0000256" key="1">
    <source>
        <dbReference type="ARBA" id="ARBA00010587"/>
    </source>
</evidence>
<dbReference type="OrthoDB" id="9774644at2"/>
<feature type="transmembrane region" description="Helical" evidence="6">
    <location>
        <begin position="41"/>
        <end position="62"/>
    </location>
</feature>
<dbReference type="InterPro" id="IPR012312">
    <property type="entry name" value="Hemerythrin-like"/>
</dbReference>
<keyword evidence="3" id="KW-0408">Iron</keyword>
<dbReference type="PROSITE" id="PS50111">
    <property type="entry name" value="CHEMOTAXIS_TRANSDUC_2"/>
    <property type="match status" value="1"/>
</dbReference>
<dbReference type="Gene3D" id="1.20.120.50">
    <property type="entry name" value="Hemerythrin-like"/>
    <property type="match status" value="1"/>
</dbReference>
<dbReference type="KEGG" id="ddf:DEFDS_1545"/>
<dbReference type="EMBL" id="AP011529">
    <property type="protein sequence ID" value="BAI81005.1"/>
    <property type="molecule type" value="Genomic_DNA"/>
</dbReference>
<dbReference type="Gene3D" id="1.10.287.950">
    <property type="entry name" value="Methyl-accepting chemotaxis protein"/>
    <property type="match status" value="1"/>
</dbReference>
<evidence type="ECO:0000313" key="9">
    <source>
        <dbReference type="Proteomes" id="UP000001520"/>
    </source>
</evidence>
<evidence type="ECO:0000259" key="7">
    <source>
        <dbReference type="PROSITE" id="PS50111"/>
    </source>
</evidence>
<dbReference type="Pfam" id="PF00015">
    <property type="entry name" value="MCPsignal"/>
    <property type="match status" value="1"/>
</dbReference>
<proteinExistence type="inferred from homology"/>
<dbReference type="SUPFAM" id="SSF58104">
    <property type="entry name" value="Methyl-accepting chemotaxis protein (MCP) signaling domain"/>
    <property type="match status" value="1"/>
</dbReference>
<dbReference type="HOGENOM" id="CLU_000445_107_18_0"/>
<evidence type="ECO:0000256" key="5">
    <source>
        <dbReference type="PROSITE-ProRule" id="PRU00284"/>
    </source>
</evidence>
<evidence type="ECO:0000256" key="4">
    <source>
        <dbReference type="ARBA" id="ARBA00023224"/>
    </source>
</evidence>
<evidence type="ECO:0000256" key="3">
    <source>
        <dbReference type="ARBA" id="ARBA00023004"/>
    </source>
</evidence>
<dbReference type="Proteomes" id="UP000001520">
    <property type="component" value="Chromosome"/>
</dbReference>
<dbReference type="SMART" id="SM00283">
    <property type="entry name" value="MA"/>
    <property type="match status" value="1"/>
</dbReference>
<dbReference type="NCBIfam" id="TIGR02481">
    <property type="entry name" value="hemeryth_dom"/>
    <property type="match status" value="1"/>
</dbReference>
<accession>D3PEI2</accession>
<keyword evidence="6" id="KW-0472">Membrane</keyword>
<keyword evidence="4 5" id="KW-0807">Transducer</keyword>